<sequence length="98" mass="11183">MHLYPRYVLKGIAMTNEEVKQALANGKPVIYFVPLVGDIRYDRVSAVIYRIINGELAVTAELEDRKGRSTATVRIDRLRFENKEDKENDTEICNPDGV</sequence>
<evidence type="ECO:0000313" key="1">
    <source>
        <dbReference type="EMBL" id="DAG02977.1"/>
    </source>
</evidence>
<name>A0A8S5V8A0_9CAUD</name>
<protein>
    <submittedName>
        <fullName evidence="1">Butirosin biosynthesis protein</fullName>
    </submittedName>
</protein>
<dbReference type="EMBL" id="BK016220">
    <property type="protein sequence ID" value="DAG02977.1"/>
    <property type="molecule type" value="Genomic_DNA"/>
</dbReference>
<accession>A0A8S5V8A0</accession>
<organism evidence="1">
    <name type="scientific">Myoviridae sp. ctDzM5</name>
    <dbReference type="NCBI Taxonomy" id="2825058"/>
    <lineage>
        <taxon>Viruses</taxon>
        <taxon>Duplodnaviria</taxon>
        <taxon>Heunggongvirae</taxon>
        <taxon>Uroviricota</taxon>
        <taxon>Caudoviricetes</taxon>
    </lineage>
</organism>
<reference evidence="1" key="1">
    <citation type="journal article" date="2021" name="Proc. Natl. Acad. Sci. U.S.A.">
        <title>A Catalog of Tens of Thousands of Viruses from Human Metagenomes Reveals Hidden Associations with Chronic Diseases.</title>
        <authorList>
            <person name="Tisza M.J."/>
            <person name="Buck C.B."/>
        </authorList>
    </citation>
    <scope>NUCLEOTIDE SEQUENCE</scope>
    <source>
        <strain evidence="1">CtDzM5</strain>
    </source>
</reference>
<proteinExistence type="predicted"/>